<feature type="transmembrane region" description="Helical" evidence="2">
    <location>
        <begin position="390"/>
        <end position="408"/>
    </location>
</feature>
<evidence type="ECO:0000256" key="1">
    <source>
        <dbReference type="SAM" id="MobiDB-lite"/>
    </source>
</evidence>
<dbReference type="AlphaFoldDB" id="A0A9D1YN87"/>
<feature type="transmembrane region" description="Helical" evidence="2">
    <location>
        <begin position="21"/>
        <end position="43"/>
    </location>
</feature>
<feature type="transmembrane region" description="Helical" evidence="2">
    <location>
        <begin position="415"/>
        <end position="437"/>
    </location>
</feature>
<feature type="transmembrane region" description="Helical" evidence="2">
    <location>
        <begin position="126"/>
        <end position="143"/>
    </location>
</feature>
<feature type="transmembrane region" description="Helical" evidence="2">
    <location>
        <begin position="96"/>
        <end position="114"/>
    </location>
</feature>
<sequence length="521" mass="57707">MKRTEKQKPEKQMRTKDGGKGGRLLFLLSVLAAWLLIFIFNVLTPMMTDDLFYSKTVSEAASIGALFAQEYTQYMTWTGRSVCHMILRFFLLTDKMVFNVANAAAFVLLTLLIYQNVEHKKKYDTPVYLLINLLLWMFGVVFRQTVLWETGACNYLWGSVLIMSFVTLYRHGLKLAGGAAQASGVARSSGPVQASGVARGSGPAQAPGPAQTPGPAHPVLWAVFLPFLGLLAGWCNENSSGGGLLMVLLCLALYVYEGKKGASACGKQETAGKQKGGRLLQLWMIMGLLGNMIGLAFMVLAPGNAIRAAAKEEEHSGLLGYMARFQKITLAVRENFLILLLIGLLLFIIVYYQKKSWKALWASSGNGLLWAFVFLATCYALVLTPETQDRAYFGAGVFLTVAVVQFFVDVEGKEAVFASLKTGLICVLMLLMFFTYMDSGANLARIYREYNERDVYLTQKAQEGVTDVTIPMLRPDFETKYSDGYNSDIQEDPGYWVNVAYASYYGFDSVSGVPREGWTEY</sequence>
<dbReference type="EMBL" id="DXDD01000047">
    <property type="protein sequence ID" value="HIY59791.1"/>
    <property type="molecule type" value="Genomic_DNA"/>
</dbReference>
<evidence type="ECO:0000313" key="3">
    <source>
        <dbReference type="EMBL" id="HIY59791.1"/>
    </source>
</evidence>
<comment type="caution">
    <text evidence="3">The sequence shown here is derived from an EMBL/GenBank/DDBJ whole genome shotgun (WGS) entry which is preliminary data.</text>
</comment>
<gene>
    <name evidence="3" type="ORF">H9831_03785</name>
</gene>
<proteinExistence type="predicted"/>
<feature type="compositionally biased region" description="Low complexity" evidence="1">
    <location>
        <begin position="200"/>
        <end position="209"/>
    </location>
</feature>
<protein>
    <submittedName>
        <fullName evidence="3">Uncharacterized protein</fullName>
    </submittedName>
</protein>
<feature type="transmembrane region" description="Helical" evidence="2">
    <location>
        <begin position="359"/>
        <end position="384"/>
    </location>
</feature>
<reference evidence="3" key="1">
    <citation type="journal article" date="2021" name="PeerJ">
        <title>Extensive microbial diversity within the chicken gut microbiome revealed by metagenomics and culture.</title>
        <authorList>
            <person name="Gilroy R."/>
            <person name="Ravi A."/>
            <person name="Getino M."/>
            <person name="Pursley I."/>
            <person name="Horton D.L."/>
            <person name="Alikhan N.F."/>
            <person name="Baker D."/>
            <person name="Gharbi K."/>
            <person name="Hall N."/>
            <person name="Watson M."/>
            <person name="Adriaenssens E.M."/>
            <person name="Foster-Nyarko E."/>
            <person name="Jarju S."/>
            <person name="Secka A."/>
            <person name="Antonio M."/>
            <person name="Oren A."/>
            <person name="Chaudhuri R.R."/>
            <person name="La Ragione R."/>
            <person name="Hildebrand F."/>
            <person name="Pallen M.J."/>
        </authorList>
    </citation>
    <scope>NUCLEOTIDE SEQUENCE</scope>
    <source>
        <strain evidence="3">ChiSxjej3B15-24422</strain>
    </source>
</reference>
<dbReference type="Proteomes" id="UP000824007">
    <property type="component" value="Unassembled WGS sequence"/>
</dbReference>
<keyword evidence="2" id="KW-0812">Transmembrane</keyword>
<feature type="transmembrane region" description="Helical" evidence="2">
    <location>
        <begin position="279"/>
        <end position="301"/>
    </location>
</feature>
<keyword evidence="2" id="KW-1133">Transmembrane helix</keyword>
<organism evidence="3 4">
    <name type="scientific">Candidatus Eisenbergiella pullistercoris</name>
    <dbReference type="NCBI Taxonomy" id="2838555"/>
    <lineage>
        <taxon>Bacteria</taxon>
        <taxon>Bacillati</taxon>
        <taxon>Bacillota</taxon>
        <taxon>Clostridia</taxon>
        <taxon>Lachnospirales</taxon>
        <taxon>Lachnospiraceae</taxon>
        <taxon>Eisenbergiella</taxon>
    </lineage>
</organism>
<keyword evidence="2" id="KW-0472">Membrane</keyword>
<feature type="region of interest" description="Disordered" evidence="1">
    <location>
        <begin position="191"/>
        <end position="213"/>
    </location>
</feature>
<evidence type="ECO:0000313" key="4">
    <source>
        <dbReference type="Proteomes" id="UP000824007"/>
    </source>
</evidence>
<dbReference type="Pfam" id="PF19528">
    <property type="entry name" value="DUF6056"/>
    <property type="match status" value="2"/>
</dbReference>
<feature type="transmembrane region" description="Helical" evidence="2">
    <location>
        <begin position="335"/>
        <end position="352"/>
    </location>
</feature>
<dbReference type="InterPro" id="IPR045691">
    <property type="entry name" value="DUF6056"/>
</dbReference>
<name>A0A9D1YN87_9FIRM</name>
<accession>A0A9D1YN87</accession>
<feature type="transmembrane region" description="Helical" evidence="2">
    <location>
        <begin position="240"/>
        <end position="258"/>
    </location>
</feature>
<reference evidence="3" key="2">
    <citation type="submission" date="2021-04" db="EMBL/GenBank/DDBJ databases">
        <authorList>
            <person name="Gilroy R."/>
        </authorList>
    </citation>
    <scope>NUCLEOTIDE SEQUENCE</scope>
    <source>
        <strain evidence="3">ChiSxjej3B15-24422</strain>
    </source>
</reference>
<evidence type="ECO:0000256" key="2">
    <source>
        <dbReference type="SAM" id="Phobius"/>
    </source>
</evidence>